<dbReference type="AlphaFoldDB" id="A0A6I6JS20"/>
<evidence type="ECO:0000259" key="3">
    <source>
        <dbReference type="PROSITE" id="PS50846"/>
    </source>
</evidence>
<feature type="region of interest" description="Disordered" evidence="1">
    <location>
        <begin position="118"/>
        <end position="143"/>
    </location>
</feature>
<dbReference type="SUPFAM" id="SSF55008">
    <property type="entry name" value="HMA, heavy metal-associated domain"/>
    <property type="match status" value="1"/>
</dbReference>
<evidence type="ECO:0000313" key="4">
    <source>
        <dbReference type="EMBL" id="QGY45855.1"/>
    </source>
</evidence>
<feature type="domain" description="HMA" evidence="3">
    <location>
        <begin position="23"/>
        <end position="89"/>
    </location>
</feature>
<name>A0A6I6JS20_9BACT</name>
<dbReference type="Pfam" id="PF00403">
    <property type="entry name" value="HMA"/>
    <property type="match status" value="1"/>
</dbReference>
<keyword evidence="2" id="KW-0732">Signal</keyword>
<dbReference type="InterPro" id="IPR036163">
    <property type="entry name" value="HMA_dom_sf"/>
</dbReference>
<dbReference type="PRINTS" id="PR00946">
    <property type="entry name" value="HGSCAVENGER"/>
</dbReference>
<dbReference type="InterPro" id="IPR001802">
    <property type="entry name" value="MerP/CopZ"/>
</dbReference>
<protein>
    <submittedName>
        <fullName evidence="4">ATPase</fullName>
    </submittedName>
</protein>
<dbReference type="Gene3D" id="3.30.70.100">
    <property type="match status" value="1"/>
</dbReference>
<gene>
    <name evidence="4" type="ORF">GM418_19905</name>
</gene>
<dbReference type="KEGG" id="mcos:GM418_19905"/>
<proteinExistence type="predicted"/>
<dbReference type="Proteomes" id="UP000428260">
    <property type="component" value="Chromosome"/>
</dbReference>
<dbReference type="EMBL" id="CP046401">
    <property type="protein sequence ID" value="QGY45855.1"/>
    <property type="molecule type" value="Genomic_DNA"/>
</dbReference>
<dbReference type="CDD" id="cd00371">
    <property type="entry name" value="HMA"/>
    <property type="match status" value="1"/>
</dbReference>
<feature type="chain" id="PRO_5026066576" evidence="2">
    <location>
        <begin position="22"/>
        <end position="143"/>
    </location>
</feature>
<evidence type="ECO:0000313" key="5">
    <source>
        <dbReference type="Proteomes" id="UP000428260"/>
    </source>
</evidence>
<evidence type="ECO:0000256" key="2">
    <source>
        <dbReference type="SAM" id="SignalP"/>
    </source>
</evidence>
<dbReference type="GO" id="GO:0046872">
    <property type="term" value="F:metal ion binding"/>
    <property type="evidence" value="ECO:0007669"/>
    <property type="project" value="InterPro"/>
</dbReference>
<dbReference type="PROSITE" id="PS50846">
    <property type="entry name" value="HMA_2"/>
    <property type="match status" value="1"/>
</dbReference>
<accession>A0A6I6JS20</accession>
<organism evidence="4 5">
    <name type="scientific">Maribellus comscasis</name>
    <dbReference type="NCBI Taxonomy" id="2681766"/>
    <lineage>
        <taxon>Bacteria</taxon>
        <taxon>Pseudomonadati</taxon>
        <taxon>Bacteroidota</taxon>
        <taxon>Bacteroidia</taxon>
        <taxon>Marinilabiliales</taxon>
        <taxon>Prolixibacteraceae</taxon>
        <taxon>Maribellus</taxon>
    </lineage>
</organism>
<evidence type="ECO:0000256" key="1">
    <source>
        <dbReference type="SAM" id="MobiDB-lite"/>
    </source>
</evidence>
<feature type="signal peptide" evidence="2">
    <location>
        <begin position="1"/>
        <end position="21"/>
    </location>
</feature>
<sequence length="143" mass="16026">MKPKVLSLVVMFALGTFTAFAGEKTEKIEVNGNCGMCEKRIEKAAKSVEGVSKADWDQETKNLEVTYDDQKTSTQQIQTSIAMVGHDTELFSANDKKYAELPDCCQYQRNENRNKMNHEMKIEPNQQSNSKPGSCCGETTCDK</sequence>
<keyword evidence="5" id="KW-1185">Reference proteome</keyword>
<reference evidence="4 5" key="1">
    <citation type="submission" date="2019-11" db="EMBL/GenBank/DDBJ databases">
        <authorList>
            <person name="Zheng R.K."/>
            <person name="Sun C.M."/>
        </authorList>
    </citation>
    <scope>NUCLEOTIDE SEQUENCE [LARGE SCALE GENOMIC DNA]</scope>
    <source>
        <strain evidence="4 5">WC007</strain>
    </source>
</reference>
<dbReference type="InterPro" id="IPR006121">
    <property type="entry name" value="HMA_dom"/>
</dbReference>
<dbReference type="RefSeq" id="WP_158868995.1">
    <property type="nucleotide sequence ID" value="NZ_CP046401.1"/>
</dbReference>